<dbReference type="Gene3D" id="3.20.20.100">
    <property type="entry name" value="NADP-dependent oxidoreductase domain"/>
    <property type="match status" value="1"/>
</dbReference>
<dbReference type="EMBL" id="LIIK01000025">
    <property type="protein sequence ID" value="KQM08707.1"/>
    <property type="molecule type" value="Genomic_DNA"/>
</dbReference>
<dbReference type="InterPro" id="IPR023210">
    <property type="entry name" value="NADP_OxRdtase_dom"/>
</dbReference>
<dbReference type="PANTHER" id="PTHR43827">
    <property type="entry name" value="2,5-DIKETO-D-GLUCONIC ACID REDUCTASE"/>
    <property type="match status" value="1"/>
</dbReference>
<accession>A0A0Q4AXL5</accession>
<evidence type="ECO:0000256" key="4">
    <source>
        <dbReference type="ARBA" id="ARBA00049445"/>
    </source>
</evidence>
<dbReference type="InterPro" id="IPR020471">
    <property type="entry name" value="AKR"/>
</dbReference>
<evidence type="ECO:0000256" key="5">
    <source>
        <dbReference type="PIRSR" id="PIRSR000097-1"/>
    </source>
</evidence>
<dbReference type="PATRIC" id="fig|1702214.3.peg.431"/>
<reference evidence="9" key="1">
    <citation type="submission" date="2015-08" db="EMBL/GenBank/DDBJ databases">
        <title>Candidatus Bacteriodes Periocalifornicus.</title>
        <authorList>
            <person name="McLean J.S."/>
            <person name="Kelley S."/>
        </authorList>
    </citation>
    <scope>NUCLEOTIDE SEQUENCE [LARGE SCALE GENOMIC DNA]</scope>
    <source>
        <strain evidence="9">12B</strain>
    </source>
</reference>
<dbReference type="PROSITE" id="PS00798">
    <property type="entry name" value="ALDOKETO_REDUCTASE_1"/>
    <property type="match status" value="1"/>
</dbReference>
<dbReference type="PANTHER" id="PTHR43827:SF3">
    <property type="entry name" value="NADP-DEPENDENT OXIDOREDUCTASE DOMAIN-CONTAINING PROTEIN"/>
    <property type="match status" value="1"/>
</dbReference>
<dbReference type="FunFam" id="3.20.20.100:FF:000002">
    <property type="entry name" value="2,5-diketo-D-gluconic acid reductase A"/>
    <property type="match status" value="1"/>
</dbReference>
<feature type="site" description="Lowers pKa of active site Tyr" evidence="7">
    <location>
        <position position="75"/>
    </location>
</feature>
<dbReference type="Proteomes" id="UP000054172">
    <property type="component" value="Unassembled WGS sequence"/>
</dbReference>
<dbReference type="STRING" id="1702214.AL399_05945"/>
<gene>
    <name evidence="9" type="ORF">AL399_05945</name>
</gene>
<dbReference type="SUPFAM" id="SSF51430">
    <property type="entry name" value="NAD(P)-linked oxidoreductase"/>
    <property type="match status" value="1"/>
</dbReference>
<dbReference type="InterPro" id="IPR018170">
    <property type="entry name" value="Aldo/ket_reductase_CS"/>
</dbReference>
<evidence type="ECO:0000256" key="6">
    <source>
        <dbReference type="PIRSR" id="PIRSR000097-2"/>
    </source>
</evidence>
<evidence type="ECO:0000259" key="8">
    <source>
        <dbReference type="Pfam" id="PF00248"/>
    </source>
</evidence>
<evidence type="ECO:0000256" key="1">
    <source>
        <dbReference type="ARBA" id="ARBA00007905"/>
    </source>
</evidence>
<sequence length="301" mass="33461">MLHACYRLWNGVEIPKVGLGTWLVRDDAVAQAVRSAVALGYRHIDTAQAYLNERGVGEGLRTCGVKREELFLTTKLAAEIKEYRRAVEAIDESLQRLGVDYIDLMIIHSPQPWTDFHAGEHFYEGNLEAWRALEEAYHAGKLRAIGVSNFERADLDNILQHGSEKPMVNQILAHVGNTPFDLVEYSQKRGILVEAYSPVAHGAILGHEEVGRMAARYGVSVPQLCIRYCLELGMLPLPKTANPDHMRANASLDFTIAPGDMEVLKAVAPIENYGEGGKFPVFGGTLYADGRLEKGNYKRRS</sequence>
<evidence type="ECO:0000256" key="7">
    <source>
        <dbReference type="PIRSR" id="PIRSR000097-3"/>
    </source>
</evidence>
<dbReference type="GO" id="GO:0016616">
    <property type="term" value="F:oxidoreductase activity, acting on the CH-OH group of donors, NAD or NADP as acceptor"/>
    <property type="evidence" value="ECO:0007669"/>
    <property type="project" value="UniProtKB-ARBA"/>
</dbReference>
<feature type="binding site" evidence="6">
    <location>
        <position position="108"/>
    </location>
    <ligand>
        <name>substrate</name>
    </ligand>
</feature>
<evidence type="ECO:0000313" key="10">
    <source>
        <dbReference type="Proteomes" id="UP000054172"/>
    </source>
</evidence>
<protein>
    <submittedName>
        <fullName evidence="9">2,5-diketo-D-gluconic acid reductase</fullName>
    </submittedName>
</protein>
<keyword evidence="3" id="KW-0560">Oxidoreductase</keyword>
<comment type="catalytic activity">
    <reaction evidence="4">
        <text>hydroxyacetone + NADP(+) = methylglyoxal + NADPH + H(+)</text>
        <dbReference type="Rhea" id="RHEA:27986"/>
        <dbReference type="ChEBI" id="CHEBI:15378"/>
        <dbReference type="ChEBI" id="CHEBI:17158"/>
        <dbReference type="ChEBI" id="CHEBI:27957"/>
        <dbReference type="ChEBI" id="CHEBI:57783"/>
        <dbReference type="ChEBI" id="CHEBI:58349"/>
    </reaction>
</comment>
<comment type="caution">
    <text evidence="9">The sequence shown here is derived from an EMBL/GenBank/DDBJ whole genome shotgun (WGS) entry which is preliminary data.</text>
</comment>
<name>A0A0Q4AXL5_9BACT</name>
<organism evidence="9 10">
    <name type="scientific">Candidatus [Bacteroides] periocalifornicus</name>
    <dbReference type="NCBI Taxonomy" id="1702214"/>
    <lineage>
        <taxon>Bacteria</taxon>
        <taxon>Pseudomonadati</taxon>
        <taxon>Bacteroidota</taxon>
    </lineage>
</organism>
<evidence type="ECO:0000256" key="3">
    <source>
        <dbReference type="ARBA" id="ARBA00023002"/>
    </source>
</evidence>
<feature type="domain" description="NADP-dependent oxidoreductase" evidence="8">
    <location>
        <begin position="17"/>
        <end position="257"/>
    </location>
</feature>
<evidence type="ECO:0000313" key="9">
    <source>
        <dbReference type="EMBL" id="KQM08707.1"/>
    </source>
</evidence>
<dbReference type="CDD" id="cd19071">
    <property type="entry name" value="AKR_AKR1-5-like"/>
    <property type="match status" value="1"/>
</dbReference>
<dbReference type="PIRSF" id="PIRSF000097">
    <property type="entry name" value="AKR"/>
    <property type="match status" value="1"/>
</dbReference>
<keyword evidence="10" id="KW-1185">Reference proteome</keyword>
<proteinExistence type="inferred from homology"/>
<dbReference type="Pfam" id="PF00248">
    <property type="entry name" value="Aldo_ket_red"/>
    <property type="match status" value="1"/>
</dbReference>
<keyword evidence="2" id="KW-0521">NADP</keyword>
<dbReference type="PRINTS" id="PR00069">
    <property type="entry name" value="ALDKETRDTASE"/>
</dbReference>
<feature type="active site" description="Proton donor" evidence="5">
    <location>
        <position position="50"/>
    </location>
</feature>
<dbReference type="InterPro" id="IPR036812">
    <property type="entry name" value="NAD(P)_OxRdtase_dom_sf"/>
</dbReference>
<evidence type="ECO:0000256" key="2">
    <source>
        <dbReference type="ARBA" id="ARBA00022857"/>
    </source>
</evidence>
<dbReference type="AlphaFoldDB" id="A0A0Q4AXL5"/>
<comment type="similarity">
    <text evidence="1">Belongs to the aldo/keto reductase family.</text>
</comment>